<evidence type="ECO:0000313" key="22">
    <source>
        <dbReference type="EMBL" id="GAI72598.1"/>
    </source>
</evidence>
<comment type="subunit">
    <text evidence="6">Hexamer formed by 3 homodimers.</text>
</comment>
<comment type="similarity">
    <text evidence="5">Belongs to the NadC/ModD family.</text>
</comment>
<dbReference type="CDD" id="cd24015">
    <property type="entry name" value="ASKHA_NBD_PanK-III"/>
    <property type="match status" value="1"/>
</dbReference>
<dbReference type="PANTHER" id="PTHR32179">
    <property type="entry name" value="NICOTINATE-NUCLEOTIDE PYROPHOSPHORYLASE [CARBOXYLATING]"/>
    <property type="match status" value="1"/>
</dbReference>
<dbReference type="PANTHER" id="PTHR32179:SF3">
    <property type="entry name" value="NICOTINATE-NUCLEOTIDE PYROPHOSPHORYLASE [CARBOXYLATING]"/>
    <property type="match status" value="1"/>
</dbReference>
<dbReference type="GO" id="GO:0004514">
    <property type="term" value="F:nicotinate-nucleotide diphosphorylase (carboxylating) activity"/>
    <property type="evidence" value="ECO:0007669"/>
    <property type="project" value="UniProtKB-EC"/>
</dbReference>
<comment type="function">
    <text evidence="2">Involved in the catabolism of quinolinic acid (QA).</text>
</comment>
<evidence type="ECO:0000256" key="7">
    <source>
        <dbReference type="ARBA" id="ARBA00011944"/>
    </source>
</evidence>
<organism evidence="22">
    <name type="scientific">marine sediment metagenome</name>
    <dbReference type="NCBI Taxonomy" id="412755"/>
    <lineage>
        <taxon>unclassified sequences</taxon>
        <taxon>metagenomes</taxon>
        <taxon>ecological metagenomes</taxon>
    </lineage>
</organism>
<evidence type="ECO:0000256" key="14">
    <source>
        <dbReference type="ARBA" id="ARBA00022840"/>
    </source>
</evidence>
<dbReference type="EMBL" id="BARW01001256">
    <property type="protein sequence ID" value="GAI72598.1"/>
    <property type="molecule type" value="Genomic_DNA"/>
</dbReference>
<keyword evidence="10" id="KW-0328">Glycosyltransferase</keyword>
<dbReference type="InterPro" id="IPR027277">
    <property type="entry name" value="NadC/ModD"/>
</dbReference>
<dbReference type="InterPro" id="IPR004393">
    <property type="entry name" value="NadC"/>
</dbReference>
<evidence type="ECO:0000256" key="13">
    <source>
        <dbReference type="ARBA" id="ARBA00022777"/>
    </source>
</evidence>
<dbReference type="SUPFAM" id="SSF53067">
    <property type="entry name" value="Actin-like ATPase domain"/>
    <property type="match status" value="1"/>
</dbReference>
<dbReference type="AlphaFoldDB" id="X1QWG0"/>
<dbReference type="GO" id="GO:0034213">
    <property type="term" value="P:quinolinate catabolic process"/>
    <property type="evidence" value="ECO:0007669"/>
    <property type="project" value="TreeGrafter"/>
</dbReference>
<comment type="cofactor">
    <cofactor evidence="1">
        <name>K(+)</name>
        <dbReference type="ChEBI" id="CHEBI:29103"/>
    </cofactor>
</comment>
<dbReference type="InterPro" id="IPR037128">
    <property type="entry name" value="Quinolinate_PRibosylTase_N_sf"/>
</dbReference>
<dbReference type="GO" id="GO:0004594">
    <property type="term" value="F:pantothenate kinase activity"/>
    <property type="evidence" value="ECO:0007669"/>
    <property type="project" value="InterPro"/>
</dbReference>
<evidence type="ECO:0000256" key="11">
    <source>
        <dbReference type="ARBA" id="ARBA00022679"/>
    </source>
</evidence>
<gene>
    <name evidence="22" type="ORF">S12H4_04182</name>
</gene>
<evidence type="ECO:0000256" key="4">
    <source>
        <dbReference type="ARBA" id="ARBA00004893"/>
    </source>
</evidence>
<name>X1QWG0_9ZZZZ</name>
<protein>
    <recommendedName>
        <fullName evidence="19">Probable nicotinate-nucleotide pyrophosphorylase [carboxylating]</fullName>
        <ecNumber evidence="7">2.4.2.19</ecNumber>
    </recommendedName>
    <alternativeName>
        <fullName evidence="17">Quinolinate phosphoribosyltransferase [decarboxylating]</fullName>
    </alternativeName>
</protein>
<keyword evidence="12" id="KW-0547">Nucleotide-binding</keyword>
<dbReference type="Gene3D" id="3.20.20.70">
    <property type="entry name" value="Aldolase class I"/>
    <property type="match status" value="1"/>
</dbReference>
<dbReference type="InterPro" id="IPR013785">
    <property type="entry name" value="Aldolase_TIM"/>
</dbReference>
<dbReference type="SUPFAM" id="SSF54675">
    <property type="entry name" value="Nicotinate/Quinolinate PRTase N-terminal domain-like"/>
    <property type="match status" value="1"/>
</dbReference>
<dbReference type="GO" id="GO:0005524">
    <property type="term" value="F:ATP binding"/>
    <property type="evidence" value="ECO:0007669"/>
    <property type="project" value="UniProtKB-KW"/>
</dbReference>
<evidence type="ECO:0000256" key="3">
    <source>
        <dbReference type="ARBA" id="ARBA00004496"/>
    </source>
</evidence>
<dbReference type="Pfam" id="PF01729">
    <property type="entry name" value="QRPTase_C"/>
    <property type="match status" value="1"/>
</dbReference>
<evidence type="ECO:0000256" key="5">
    <source>
        <dbReference type="ARBA" id="ARBA00009400"/>
    </source>
</evidence>
<dbReference type="InterPro" id="IPR043129">
    <property type="entry name" value="ATPase_NBD"/>
</dbReference>
<evidence type="ECO:0000256" key="15">
    <source>
        <dbReference type="ARBA" id="ARBA00022958"/>
    </source>
</evidence>
<keyword evidence="8" id="KW-0963">Cytoplasm</keyword>
<proteinExistence type="inferred from homology"/>
<dbReference type="Pfam" id="PF02749">
    <property type="entry name" value="QRPTase_N"/>
    <property type="match status" value="1"/>
</dbReference>
<dbReference type="UniPathway" id="UPA00253">
    <property type="reaction ID" value="UER00331"/>
</dbReference>
<dbReference type="InterPro" id="IPR004619">
    <property type="entry name" value="Type_III_PanK"/>
</dbReference>
<keyword evidence="15" id="KW-0630">Potassium</keyword>
<dbReference type="GO" id="GO:0005737">
    <property type="term" value="C:cytoplasm"/>
    <property type="evidence" value="ECO:0007669"/>
    <property type="project" value="UniProtKB-SubCell"/>
</dbReference>
<evidence type="ECO:0000256" key="19">
    <source>
        <dbReference type="ARBA" id="ARBA00069173"/>
    </source>
</evidence>
<dbReference type="GO" id="GO:0009435">
    <property type="term" value="P:NAD+ biosynthetic process"/>
    <property type="evidence" value="ECO:0007669"/>
    <property type="project" value="UniProtKB-UniPathway"/>
</dbReference>
<dbReference type="GO" id="GO:0015937">
    <property type="term" value="P:coenzyme A biosynthetic process"/>
    <property type="evidence" value="ECO:0007669"/>
    <property type="project" value="UniProtKB-KW"/>
</dbReference>
<evidence type="ECO:0000256" key="12">
    <source>
        <dbReference type="ARBA" id="ARBA00022741"/>
    </source>
</evidence>
<dbReference type="InterPro" id="IPR002638">
    <property type="entry name" value="Quinolinate_PRibosylTrfase_C"/>
</dbReference>
<reference evidence="22" key="1">
    <citation type="journal article" date="2014" name="Front. Microbiol.">
        <title>High frequency of phylogenetically diverse reductive dehalogenase-homologous genes in deep subseafloor sedimentary metagenomes.</title>
        <authorList>
            <person name="Kawai M."/>
            <person name="Futagami T."/>
            <person name="Toyoda A."/>
            <person name="Takaki Y."/>
            <person name="Nishi S."/>
            <person name="Hori S."/>
            <person name="Arai W."/>
            <person name="Tsubouchi T."/>
            <person name="Morono Y."/>
            <person name="Uchiyama I."/>
            <person name="Ito T."/>
            <person name="Fujiyama A."/>
            <person name="Inagaki F."/>
            <person name="Takami H."/>
        </authorList>
    </citation>
    <scope>NUCLEOTIDE SEQUENCE</scope>
    <source>
        <strain evidence="22">Expedition CK06-06</strain>
    </source>
</reference>
<dbReference type="EC" id="2.4.2.19" evidence="7"/>
<evidence type="ECO:0000259" key="20">
    <source>
        <dbReference type="Pfam" id="PF01729"/>
    </source>
</evidence>
<evidence type="ECO:0000256" key="1">
    <source>
        <dbReference type="ARBA" id="ARBA00001958"/>
    </source>
</evidence>
<evidence type="ECO:0000256" key="10">
    <source>
        <dbReference type="ARBA" id="ARBA00022676"/>
    </source>
</evidence>
<comment type="pathway">
    <text evidence="4">Cofactor biosynthesis; NAD(+) biosynthesis; nicotinate D-ribonucleotide from quinolinate: step 1/1.</text>
</comment>
<evidence type="ECO:0000256" key="18">
    <source>
        <dbReference type="ARBA" id="ARBA00047445"/>
    </source>
</evidence>
<dbReference type="FunFam" id="3.20.20.70:FF:000030">
    <property type="entry name" value="Nicotinate-nucleotide pyrophosphorylase, carboxylating"/>
    <property type="match status" value="1"/>
</dbReference>
<feature type="domain" description="Quinolinate phosphoribosyl transferase N-terminal" evidence="21">
    <location>
        <begin position="27"/>
        <end position="112"/>
    </location>
</feature>
<dbReference type="Gene3D" id="3.90.1170.20">
    <property type="entry name" value="Quinolinate phosphoribosyl transferase, N-terminal domain"/>
    <property type="match status" value="1"/>
</dbReference>
<dbReference type="CDD" id="cd01572">
    <property type="entry name" value="QPRTase"/>
    <property type="match status" value="1"/>
</dbReference>
<evidence type="ECO:0000259" key="21">
    <source>
        <dbReference type="Pfam" id="PF02749"/>
    </source>
</evidence>
<comment type="subcellular location">
    <subcellularLocation>
        <location evidence="3">Cytoplasm</location>
    </subcellularLocation>
</comment>
<dbReference type="HAMAP" id="MF_01274">
    <property type="entry name" value="Pantothen_kinase_3"/>
    <property type="match status" value="1"/>
</dbReference>
<dbReference type="FunFam" id="3.90.1170.20:FF:000001">
    <property type="entry name" value="Nicotinate-nucleotide diphosphorylase (Carboxylating)"/>
    <property type="match status" value="1"/>
</dbReference>
<feature type="domain" description="Quinolinate phosphoribosyl transferase C-terminal" evidence="20">
    <location>
        <begin position="114"/>
        <end position="212"/>
    </location>
</feature>
<evidence type="ECO:0000256" key="2">
    <source>
        <dbReference type="ARBA" id="ARBA00003237"/>
    </source>
</evidence>
<accession>X1QWG0</accession>
<dbReference type="NCBIfam" id="TIGR00078">
    <property type="entry name" value="nadC"/>
    <property type="match status" value="1"/>
</dbReference>
<evidence type="ECO:0000256" key="8">
    <source>
        <dbReference type="ARBA" id="ARBA00022490"/>
    </source>
</evidence>
<sequence length="304" mass="33716">MDFSIKENILIDKIVEQVLLEDIGTGDITSDSIVPYDLKAKGIIKTSEEGVVAGLDIAHLIFKKLDPEIIFQEKIKDGVKVARGKVLAEISGSARTILKGERVALNFLQRMSGIATITSKFCQEIKNLPVRIVDTRKTTPGLRILEKYAVLMGGGYNHRFGLYDAVLIKDNHIAVAGGIKSAVNSVRKQISHMIKIEIEVENLSQLQEALFEKTAKLPKIEFIKPKHSIGSNTITAMQSGMFFGYLGLTNELIRRFKRELGEDSVVVATGGQAELMGNESKLIDKINPFLTLQGLRMIYEMNKL</sequence>
<evidence type="ECO:0000256" key="17">
    <source>
        <dbReference type="ARBA" id="ARBA00033102"/>
    </source>
</evidence>
<keyword evidence="14" id="KW-0067">ATP-binding</keyword>
<evidence type="ECO:0000256" key="16">
    <source>
        <dbReference type="ARBA" id="ARBA00022993"/>
    </source>
</evidence>
<dbReference type="InterPro" id="IPR022412">
    <property type="entry name" value="Quinolinate_PRibosylTrfase_N"/>
</dbReference>
<evidence type="ECO:0000256" key="9">
    <source>
        <dbReference type="ARBA" id="ARBA00022642"/>
    </source>
</evidence>
<comment type="caution">
    <text evidence="22">The sequence shown here is derived from an EMBL/GenBank/DDBJ whole genome shotgun (WGS) entry which is preliminary data.</text>
</comment>
<comment type="catalytic activity">
    <reaction evidence="18">
        <text>nicotinate beta-D-ribonucleotide + CO2 + diphosphate = quinolinate + 5-phospho-alpha-D-ribose 1-diphosphate + 2 H(+)</text>
        <dbReference type="Rhea" id="RHEA:12733"/>
        <dbReference type="ChEBI" id="CHEBI:15378"/>
        <dbReference type="ChEBI" id="CHEBI:16526"/>
        <dbReference type="ChEBI" id="CHEBI:29959"/>
        <dbReference type="ChEBI" id="CHEBI:33019"/>
        <dbReference type="ChEBI" id="CHEBI:57502"/>
        <dbReference type="ChEBI" id="CHEBI:58017"/>
        <dbReference type="EC" id="2.4.2.19"/>
    </reaction>
</comment>
<keyword evidence="9" id="KW-0662">Pyridine nucleotide biosynthesis</keyword>
<dbReference type="InterPro" id="IPR036068">
    <property type="entry name" value="Nicotinate_pribotase-like_C"/>
</dbReference>
<keyword evidence="11" id="KW-0808">Transferase</keyword>
<keyword evidence="13" id="KW-0418">Kinase</keyword>
<keyword evidence="16" id="KW-0173">Coenzyme A biosynthesis</keyword>
<dbReference type="SUPFAM" id="SSF51690">
    <property type="entry name" value="Nicotinate/Quinolinate PRTase C-terminal domain-like"/>
    <property type="match status" value="1"/>
</dbReference>
<evidence type="ECO:0000256" key="6">
    <source>
        <dbReference type="ARBA" id="ARBA00011218"/>
    </source>
</evidence>